<organism evidence="3 4">
    <name type="scientific">Phytophthora nicotianae P1976</name>
    <dbReference type="NCBI Taxonomy" id="1317066"/>
    <lineage>
        <taxon>Eukaryota</taxon>
        <taxon>Sar</taxon>
        <taxon>Stramenopiles</taxon>
        <taxon>Oomycota</taxon>
        <taxon>Peronosporomycetes</taxon>
        <taxon>Peronosporales</taxon>
        <taxon>Peronosporaceae</taxon>
        <taxon>Phytophthora</taxon>
    </lineage>
</organism>
<evidence type="ECO:0000256" key="1">
    <source>
        <dbReference type="SAM" id="Coils"/>
    </source>
</evidence>
<dbReference type="OrthoDB" id="552574at2759"/>
<comment type="caution">
    <text evidence="3">The sequence shown here is derived from an EMBL/GenBank/DDBJ whole genome shotgun (WGS) entry which is preliminary data.</text>
</comment>
<sequence>MSSPHEPQELEPEVPATGVTADLANNLRSTRPFSASDERGGDLLLVLVHFGRNLDALVTKDVSTKLNGTTIAGDQLNTYVVASVGVFTGCSNLVQCRRGDATRAADTSTLPLEGRVLYEQKFSPYAATRVVEASTSPSWNEVLAIPLPTGWPQTINQQLGGAGGRAGVAITEDTKRLALKLDIVERGDSHQEDFLLGTCILPLANVGCQFQQTHYAFAFPPNDTKSPLDHTAGTCVYVSLDAACRGPVLSTSSLEHVEITIESFTPVVVTGHEDEAEALDCTSLGVLVNFHADESTNSSQMKPVEAYGVLENHFTFLHDGQALDTATIDMSVRKTKLVGITPSSSSATGSASGVYEWFFPFSFTLGAGSYQDFTSTAVNIALFNTSSLPHKLVGRGQLQLASPMAQGAKKDGSPLRYTVIPITSSADCSRVHGHIALRLRWWDTAAWSAFIGDIPARRVVCTNRWNRLPRPTIAWMGALLRGLNRHPVASICDAGGVSGVLAELLAKSSSREEYKRNLPRLQDQQHQQHHQTSPTRLNSIETDDTRALLREQLAHLQAEGTAQRLQIERLQNELDTRLVAIKTCGLKIVALRREARQKDQQIQQLKEQIESAQRREQQQLAELMASTNGNGVAFPVRPEHQAASQRFTLLATKYNELDREYQAVKQQLTDAQESLSSLADLETRHDKLQEAHLVQSALVQRLQRDKQQATALKKAVRMQEKVIRQFERTVAQQSTEIPERSSIRQHALGTEMPDIDGGDCETREALLRVRVQVLEQQMQTNAREAATEISSLRLRILELETTGSRRTGK</sequence>
<evidence type="ECO:0008006" key="5">
    <source>
        <dbReference type="Google" id="ProtNLM"/>
    </source>
</evidence>
<dbReference type="AlphaFoldDB" id="A0A080ZMV3"/>
<feature type="coiled-coil region" evidence="1">
    <location>
        <begin position="654"/>
        <end position="719"/>
    </location>
</feature>
<reference evidence="3 4" key="1">
    <citation type="submission" date="2013-11" db="EMBL/GenBank/DDBJ databases">
        <title>The Genome Sequence of Phytophthora parasitica P1976.</title>
        <authorList>
            <consortium name="The Broad Institute Genomics Platform"/>
            <person name="Russ C."/>
            <person name="Tyler B."/>
            <person name="Panabieres F."/>
            <person name="Shan W."/>
            <person name="Tripathy S."/>
            <person name="Grunwald N."/>
            <person name="Machado M."/>
            <person name="Johnson C.S."/>
            <person name="Walker B."/>
            <person name="Young S."/>
            <person name="Zeng Q."/>
            <person name="Gargeya S."/>
            <person name="Fitzgerald M."/>
            <person name="Haas B."/>
            <person name="Abouelleil A."/>
            <person name="Allen A.W."/>
            <person name="Alvarado L."/>
            <person name="Arachchi H.M."/>
            <person name="Berlin A.M."/>
            <person name="Chapman S.B."/>
            <person name="Gainer-Dewar J."/>
            <person name="Goldberg J."/>
            <person name="Griggs A."/>
            <person name="Gujja S."/>
            <person name="Hansen M."/>
            <person name="Howarth C."/>
            <person name="Imamovic A."/>
            <person name="Ireland A."/>
            <person name="Larimer J."/>
            <person name="McCowan C."/>
            <person name="Murphy C."/>
            <person name="Pearson M."/>
            <person name="Poon T.W."/>
            <person name="Priest M."/>
            <person name="Roberts A."/>
            <person name="Saif S."/>
            <person name="Shea T."/>
            <person name="Sisk P."/>
            <person name="Sykes S."/>
            <person name="Wortman J."/>
            <person name="Nusbaum C."/>
            <person name="Birren B."/>
        </authorList>
    </citation>
    <scope>NUCLEOTIDE SEQUENCE [LARGE SCALE GENOMIC DNA]</scope>
    <source>
        <strain evidence="3 4">P1976</strain>
    </source>
</reference>
<dbReference type="Proteomes" id="UP000028582">
    <property type="component" value="Unassembled WGS sequence"/>
</dbReference>
<accession>A0A080ZMV3</accession>
<evidence type="ECO:0000313" key="3">
    <source>
        <dbReference type="EMBL" id="ETO67964.1"/>
    </source>
</evidence>
<protein>
    <recommendedName>
        <fullName evidence="5">C2 domain-containing protein</fullName>
    </recommendedName>
</protein>
<evidence type="ECO:0000313" key="4">
    <source>
        <dbReference type="Proteomes" id="UP000028582"/>
    </source>
</evidence>
<feature type="coiled-coil region" evidence="1">
    <location>
        <begin position="553"/>
        <end position="626"/>
    </location>
</feature>
<keyword evidence="1" id="KW-0175">Coiled coil</keyword>
<dbReference type="EMBL" id="ANJA01002802">
    <property type="protein sequence ID" value="ETO67964.1"/>
    <property type="molecule type" value="Genomic_DNA"/>
</dbReference>
<name>A0A080ZMV3_PHYNI</name>
<gene>
    <name evidence="3" type="ORF">F444_15151</name>
</gene>
<evidence type="ECO:0000256" key="2">
    <source>
        <dbReference type="SAM" id="MobiDB-lite"/>
    </source>
</evidence>
<feature type="region of interest" description="Disordered" evidence="2">
    <location>
        <begin position="515"/>
        <end position="540"/>
    </location>
</feature>
<proteinExistence type="predicted"/>